<feature type="compositionally biased region" description="Polar residues" evidence="1">
    <location>
        <begin position="319"/>
        <end position="335"/>
    </location>
</feature>
<dbReference type="EnsemblMetazoa" id="XM_038217779.1">
    <property type="protein sequence ID" value="XP_038073707.1"/>
    <property type="gene ID" value="LOC119741859"/>
</dbReference>
<evidence type="ECO:0000313" key="2">
    <source>
        <dbReference type="EnsemblMetazoa" id="XP_038073707.1"/>
    </source>
</evidence>
<name>A0A914BE52_PATMI</name>
<keyword evidence="3" id="KW-1185">Reference proteome</keyword>
<dbReference type="Proteomes" id="UP000887568">
    <property type="component" value="Unplaced"/>
</dbReference>
<feature type="region of interest" description="Disordered" evidence="1">
    <location>
        <begin position="316"/>
        <end position="372"/>
    </location>
</feature>
<reference evidence="2" key="1">
    <citation type="submission" date="2022-11" db="UniProtKB">
        <authorList>
            <consortium name="EnsemblMetazoa"/>
        </authorList>
    </citation>
    <scope>IDENTIFICATION</scope>
</reference>
<feature type="compositionally biased region" description="Basic residues" evidence="1">
    <location>
        <begin position="64"/>
        <end position="77"/>
    </location>
</feature>
<evidence type="ECO:0000313" key="3">
    <source>
        <dbReference type="Proteomes" id="UP000887568"/>
    </source>
</evidence>
<organism evidence="2 3">
    <name type="scientific">Patiria miniata</name>
    <name type="common">Bat star</name>
    <name type="synonym">Asterina miniata</name>
    <dbReference type="NCBI Taxonomy" id="46514"/>
    <lineage>
        <taxon>Eukaryota</taxon>
        <taxon>Metazoa</taxon>
        <taxon>Echinodermata</taxon>
        <taxon>Eleutherozoa</taxon>
        <taxon>Asterozoa</taxon>
        <taxon>Asteroidea</taxon>
        <taxon>Valvatacea</taxon>
        <taxon>Valvatida</taxon>
        <taxon>Asterinidae</taxon>
        <taxon>Patiria</taxon>
    </lineage>
</organism>
<protein>
    <submittedName>
        <fullName evidence="2">Uncharacterized protein</fullName>
    </submittedName>
</protein>
<proteinExistence type="predicted"/>
<dbReference type="GeneID" id="119741859"/>
<feature type="region of interest" description="Disordered" evidence="1">
    <location>
        <begin position="22"/>
        <end position="80"/>
    </location>
</feature>
<dbReference type="AlphaFoldDB" id="A0A914BE52"/>
<dbReference type="RefSeq" id="XP_038073707.1">
    <property type="nucleotide sequence ID" value="XM_038217779.1"/>
</dbReference>
<feature type="region of interest" description="Disordered" evidence="1">
    <location>
        <begin position="146"/>
        <end position="202"/>
    </location>
</feature>
<sequence>MGEEFTSKGLKDVIMSLEEELAEIKEEPAPGEEAMVDYFGRCEEDDEDDDDDDNDADLDYEPRKKSKRRKLVRKQGRGLRNMTYSHEQRMRMGYYGAKWGIKALKKKFAGVKDSTARDMCNCVMALVVDGILTLDLPLEQQVIPPKMRNGMPVQTGKHTKEKSNVAEPGPSREAAQNKTEEAPSPATGIGGKPKSPADVTMETGDCAFLPKSTKHAGKSPSPALSFQDKVKIGFIAAKDGSCVAVKRFDVSDTTVRECRNVVIRLFESGKLSEIVPLDQQEIPAQESGAAHPVRRGRPPAFAGRFISPIAAKAPLGSSRMITENSPPQTDHTPPTINDHLSERSAPWNPSEVPPSPIPIPIRLSPSPIPGPSPRIDNAQLHRGTRDIFLGSDLAFLRWRNIRMSLGFQNDEAFAMHLMDVHDAFCSTSCRGGGRNEHPHGAEVNNHC</sequence>
<evidence type="ECO:0000256" key="1">
    <source>
        <dbReference type="SAM" id="MobiDB-lite"/>
    </source>
</evidence>
<dbReference type="OrthoDB" id="10470293at2759"/>
<dbReference type="OMA" id="DEAFAMH"/>
<feature type="compositionally biased region" description="Acidic residues" evidence="1">
    <location>
        <begin position="43"/>
        <end position="59"/>
    </location>
</feature>
<accession>A0A914BE52</accession>